<dbReference type="PANTHER" id="PTHR30404:SF0">
    <property type="entry name" value="N-ACETYLMURAMOYL-L-ALANINE AMIDASE AMIC"/>
    <property type="match status" value="1"/>
</dbReference>
<dbReference type="Gene3D" id="3.30.457.10">
    <property type="entry name" value="Copper amine oxidase-like, N-terminal domain"/>
    <property type="match status" value="1"/>
</dbReference>
<dbReference type="InterPro" id="IPR012854">
    <property type="entry name" value="Cu_amine_oxidase-like_N"/>
</dbReference>
<dbReference type="Gene3D" id="3.40.630.40">
    <property type="entry name" value="Zn-dependent exopeptidases"/>
    <property type="match status" value="1"/>
</dbReference>
<dbReference type="GO" id="GO:0008745">
    <property type="term" value="F:N-acetylmuramoyl-L-alanine amidase activity"/>
    <property type="evidence" value="ECO:0007669"/>
    <property type="project" value="InterPro"/>
</dbReference>
<keyword evidence="5" id="KW-1185">Reference proteome</keyword>
<protein>
    <submittedName>
        <fullName evidence="4">N-acetylmuramoyl-L-alanine amidase</fullName>
    </submittedName>
</protein>
<dbReference type="SMART" id="SM00646">
    <property type="entry name" value="Ami_3"/>
    <property type="match status" value="1"/>
</dbReference>
<proteinExistence type="predicted"/>
<dbReference type="PANTHER" id="PTHR30404">
    <property type="entry name" value="N-ACETYLMURAMOYL-L-ALANINE AMIDASE"/>
    <property type="match status" value="1"/>
</dbReference>
<comment type="caution">
    <text evidence="4">The sequence shown here is derived from an EMBL/GenBank/DDBJ whole genome shotgun (WGS) entry which is preliminary data.</text>
</comment>
<dbReference type="RefSeq" id="WP_262432361.1">
    <property type="nucleotide sequence ID" value="NZ_JACRTE010000012.1"/>
</dbReference>
<accession>A0A926IT25</accession>
<gene>
    <name evidence="4" type="ORF">H8706_08895</name>
</gene>
<organism evidence="4 5">
    <name type="scientific">Qingrenia yutianensis</name>
    <dbReference type="NCBI Taxonomy" id="2763676"/>
    <lineage>
        <taxon>Bacteria</taxon>
        <taxon>Bacillati</taxon>
        <taxon>Bacillota</taxon>
        <taxon>Clostridia</taxon>
        <taxon>Eubacteriales</taxon>
        <taxon>Oscillospiraceae</taxon>
        <taxon>Qingrenia</taxon>
    </lineage>
</organism>
<dbReference type="Pfam" id="PF07833">
    <property type="entry name" value="Cu_amine_oxidN1"/>
    <property type="match status" value="1"/>
</dbReference>
<dbReference type="Proteomes" id="UP000647416">
    <property type="component" value="Unassembled WGS sequence"/>
</dbReference>
<dbReference type="InterPro" id="IPR021731">
    <property type="entry name" value="AMIN_dom"/>
</dbReference>
<dbReference type="Gene3D" id="2.60.40.3500">
    <property type="match status" value="1"/>
</dbReference>
<sequence length="495" mass="53969">MKKLFLFIITSALFLTSTALAQDDISLYINGSKINCDVAPQLVNDRTLCPTRAIFDAFGASVEWDGANKQVTVKKDGSEILLTVGAKTAYVNSKAVSLDCAPTIISDRCMVPIRFISEALGCEVKWEEKTKSVLITYNNDSAGSGNNTENTVISDIKLAQNGDDKSVFEIKYNGTKEPNTSFLSYSNCIVMDFENTSLAFADSKVTVDNSFVKEVRYAQHEDYARVVIECKNVQPYTTSFANGIFTVNVGSASTAVVTPSNPVTPANPVTPDNPQEPGVTMTDKEFTKTRNENNLCVVIDAGHGGKDPGAVYKNANGVIELAEKDVNLTIANRVYDILLSEGVNVKYTRNTDQFLELKEITDIANNYDADLFVSVHINAMENSPDVSGMMVLYNGDALGDKYGINSKEVAVNIDKQIAAAVNIKDRGIVSRPGLWVLRKTNMPAVLIECAFISNANDRAIMTDETALNAYARSIADGIKQSLETMKQNIIKAKNE</sequence>
<dbReference type="InterPro" id="IPR036582">
    <property type="entry name" value="Mao_N_sf"/>
</dbReference>
<evidence type="ECO:0000259" key="3">
    <source>
        <dbReference type="SMART" id="SM00646"/>
    </source>
</evidence>
<evidence type="ECO:0000313" key="4">
    <source>
        <dbReference type="EMBL" id="MBC8596984.1"/>
    </source>
</evidence>
<dbReference type="Pfam" id="PF01520">
    <property type="entry name" value="Amidase_3"/>
    <property type="match status" value="1"/>
</dbReference>
<name>A0A926IT25_9FIRM</name>
<keyword evidence="2" id="KW-0732">Signal</keyword>
<dbReference type="GO" id="GO:0009253">
    <property type="term" value="P:peptidoglycan catabolic process"/>
    <property type="evidence" value="ECO:0007669"/>
    <property type="project" value="InterPro"/>
</dbReference>
<dbReference type="SUPFAM" id="SSF55383">
    <property type="entry name" value="Copper amine oxidase, domain N"/>
    <property type="match status" value="1"/>
</dbReference>
<evidence type="ECO:0000256" key="2">
    <source>
        <dbReference type="SAM" id="SignalP"/>
    </source>
</evidence>
<dbReference type="AlphaFoldDB" id="A0A926IT25"/>
<dbReference type="EMBL" id="JACRTE010000012">
    <property type="protein sequence ID" value="MBC8596984.1"/>
    <property type="molecule type" value="Genomic_DNA"/>
</dbReference>
<dbReference type="InterPro" id="IPR002508">
    <property type="entry name" value="MurNAc-LAA_cat"/>
</dbReference>
<dbReference type="SUPFAM" id="SSF53187">
    <property type="entry name" value="Zn-dependent exopeptidases"/>
    <property type="match status" value="1"/>
</dbReference>
<dbReference type="GO" id="GO:0030288">
    <property type="term" value="C:outer membrane-bounded periplasmic space"/>
    <property type="evidence" value="ECO:0007669"/>
    <property type="project" value="TreeGrafter"/>
</dbReference>
<keyword evidence="1" id="KW-0378">Hydrolase</keyword>
<dbReference type="Pfam" id="PF11741">
    <property type="entry name" value="AMIN"/>
    <property type="match status" value="1"/>
</dbReference>
<dbReference type="CDD" id="cd02696">
    <property type="entry name" value="MurNAc-LAA"/>
    <property type="match status" value="1"/>
</dbReference>
<feature type="chain" id="PRO_5037525979" evidence="2">
    <location>
        <begin position="22"/>
        <end position="495"/>
    </location>
</feature>
<feature type="domain" description="MurNAc-LAA" evidence="3">
    <location>
        <begin position="361"/>
        <end position="479"/>
    </location>
</feature>
<dbReference type="InterPro" id="IPR050695">
    <property type="entry name" value="N-acetylmuramoyl_amidase_3"/>
</dbReference>
<reference evidence="4" key="1">
    <citation type="submission" date="2020-08" db="EMBL/GenBank/DDBJ databases">
        <title>Genome public.</title>
        <authorList>
            <person name="Liu C."/>
            <person name="Sun Q."/>
        </authorList>
    </citation>
    <scope>NUCLEOTIDE SEQUENCE</scope>
    <source>
        <strain evidence="4">NSJ-50</strain>
    </source>
</reference>
<evidence type="ECO:0000313" key="5">
    <source>
        <dbReference type="Proteomes" id="UP000647416"/>
    </source>
</evidence>
<feature type="signal peptide" evidence="2">
    <location>
        <begin position="1"/>
        <end position="21"/>
    </location>
</feature>
<evidence type="ECO:0000256" key="1">
    <source>
        <dbReference type="ARBA" id="ARBA00022801"/>
    </source>
</evidence>